<proteinExistence type="predicted"/>
<evidence type="ECO:0000313" key="4">
    <source>
        <dbReference type="EMBL" id="KGM57814.1"/>
    </source>
</evidence>
<dbReference type="OrthoDB" id="9832116at2"/>
<dbReference type="EMBL" id="AVPT01000001">
    <property type="protein sequence ID" value="KGM57814.1"/>
    <property type="molecule type" value="Genomic_DNA"/>
</dbReference>
<dbReference type="Pfam" id="PF13505">
    <property type="entry name" value="OMP_b-brl"/>
    <property type="match status" value="1"/>
</dbReference>
<feature type="chain" id="PRO_5001969476" description="Outer membrane protein beta-barrel domain-containing protein" evidence="2">
    <location>
        <begin position="23"/>
        <end position="214"/>
    </location>
</feature>
<evidence type="ECO:0000256" key="1">
    <source>
        <dbReference type="ARBA" id="ARBA00022729"/>
    </source>
</evidence>
<comment type="caution">
    <text evidence="4">The sequence shown here is derived from an EMBL/GenBank/DDBJ whole genome shotgun (WGS) entry which is preliminary data.</text>
</comment>
<gene>
    <name evidence="4" type="ORF">N799_01230</name>
</gene>
<dbReference type="InterPro" id="IPR011250">
    <property type="entry name" value="OMP/PagP_B-barrel"/>
</dbReference>
<organism evidence="4 5">
    <name type="scientific">Lysobacter arseniciresistens ZS79</name>
    <dbReference type="NCBI Taxonomy" id="913325"/>
    <lineage>
        <taxon>Bacteria</taxon>
        <taxon>Pseudomonadati</taxon>
        <taxon>Pseudomonadota</taxon>
        <taxon>Gammaproteobacteria</taxon>
        <taxon>Lysobacterales</taxon>
        <taxon>Lysobacteraceae</taxon>
        <taxon>Novilysobacter</taxon>
    </lineage>
</organism>
<evidence type="ECO:0000256" key="2">
    <source>
        <dbReference type="SAM" id="SignalP"/>
    </source>
</evidence>
<dbReference type="SUPFAM" id="SSF56925">
    <property type="entry name" value="OMPA-like"/>
    <property type="match status" value="1"/>
</dbReference>
<keyword evidence="5" id="KW-1185">Reference proteome</keyword>
<accession>A0A0A0F4Q0</accession>
<reference evidence="4 5" key="1">
    <citation type="journal article" date="2015" name="Stand. Genomic Sci.">
        <title>Genomic information of the arsenic-resistant bacterium Lysobacter arseniciresistens type strain ZS79(T) and comparison of Lysobacter draft genomes.</title>
        <authorList>
            <person name="Liu L."/>
            <person name="Zhang S."/>
            <person name="Luo M."/>
            <person name="Wang G."/>
        </authorList>
    </citation>
    <scope>NUCLEOTIDE SEQUENCE [LARGE SCALE GENOMIC DNA]</scope>
    <source>
        <strain evidence="4 5">ZS79</strain>
    </source>
</reference>
<feature type="signal peptide" evidence="2">
    <location>
        <begin position="1"/>
        <end position="22"/>
    </location>
</feature>
<evidence type="ECO:0000259" key="3">
    <source>
        <dbReference type="Pfam" id="PF13505"/>
    </source>
</evidence>
<keyword evidence="1 2" id="KW-0732">Signal</keyword>
<feature type="domain" description="Outer membrane protein beta-barrel" evidence="3">
    <location>
        <begin position="5"/>
        <end position="214"/>
    </location>
</feature>
<sequence>MRKIGCAALFAACIAAAPAASAGDFFINGQAGRFDLDNSGFDDEKSSFVQASAGYRWGIGIAQVGLEGGLGKFNEIDGQDRIEYVDGYVEHAYGWSARYAFAGVNARIKPPLLPVYVIGRAGYLGMERTLDQTSVEHPIDTTPVTSRSTFEQNDGGTYHGVGVGTSILPLLDVTLMYNRYRYAQVHYDAVSDEYRLSDDKRDAQSVSLAVEYRF</sequence>
<dbReference type="InterPro" id="IPR027385">
    <property type="entry name" value="Beta-barrel_OMP"/>
</dbReference>
<evidence type="ECO:0000313" key="5">
    <source>
        <dbReference type="Proteomes" id="UP000029989"/>
    </source>
</evidence>
<dbReference type="Gene3D" id="2.40.160.20">
    <property type="match status" value="1"/>
</dbReference>
<protein>
    <recommendedName>
        <fullName evidence="3">Outer membrane protein beta-barrel domain-containing protein</fullName>
    </recommendedName>
</protein>
<name>A0A0A0F4Q0_9GAMM</name>
<dbReference type="AlphaFoldDB" id="A0A0A0F4Q0"/>
<dbReference type="Proteomes" id="UP000029989">
    <property type="component" value="Unassembled WGS sequence"/>
</dbReference>
<dbReference type="RefSeq" id="WP_036206527.1">
    <property type="nucleotide sequence ID" value="NZ_AVPT01000001.1"/>
</dbReference>